<gene>
    <name evidence="3" type="ORF">FJTKL_05272</name>
</gene>
<evidence type="ECO:0000256" key="2">
    <source>
        <dbReference type="SAM" id="Phobius"/>
    </source>
</evidence>
<dbReference type="Proteomes" id="UP001600888">
    <property type="component" value="Unassembled WGS sequence"/>
</dbReference>
<keyword evidence="2" id="KW-0472">Membrane</keyword>
<keyword evidence="4" id="KW-1185">Reference proteome</keyword>
<keyword evidence="2" id="KW-1133">Transmembrane helix</keyword>
<accession>A0ABR4FF77</accession>
<keyword evidence="2" id="KW-0812">Transmembrane</keyword>
<protein>
    <submittedName>
        <fullName evidence="3">Uncharacterized protein</fullName>
    </submittedName>
</protein>
<comment type="caution">
    <text evidence="3">The sequence shown here is derived from an EMBL/GenBank/DDBJ whole genome shotgun (WGS) entry which is preliminary data.</text>
</comment>
<dbReference type="EMBL" id="JBAWTH010000001">
    <property type="protein sequence ID" value="KAL2293345.1"/>
    <property type="molecule type" value="Genomic_DNA"/>
</dbReference>
<reference evidence="3 4" key="1">
    <citation type="submission" date="2024-03" db="EMBL/GenBank/DDBJ databases">
        <title>A high-quality draft genome sequence of Diaporthe vaccinii, a causative agent of upright dieback and viscid rot disease in cranberry plants.</title>
        <authorList>
            <person name="Sarrasin M."/>
            <person name="Lang B.F."/>
            <person name="Burger G."/>
        </authorList>
    </citation>
    <scope>NUCLEOTIDE SEQUENCE [LARGE SCALE GENOMIC DNA]</scope>
    <source>
        <strain evidence="3 4">IS7</strain>
    </source>
</reference>
<feature type="region of interest" description="Disordered" evidence="1">
    <location>
        <begin position="259"/>
        <end position="278"/>
    </location>
</feature>
<evidence type="ECO:0000313" key="3">
    <source>
        <dbReference type="EMBL" id="KAL2293345.1"/>
    </source>
</evidence>
<evidence type="ECO:0000313" key="4">
    <source>
        <dbReference type="Proteomes" id="UP001600888"/>
    </source>
</evidence>
<name>A0ABR4FF77_9PEZI</name>
<sequence length="310" mass="31736">MHSTLVAGWTVTNIGPLTTTYTAPPSCSTDFSYVQIGQRWTDSDTNATLVVPVGISCDQPYPTVGSCLPSGAKLDEDYSSIGTDAVQTGYTLGYYSPGLACPSGWDTVGVASKTNGGSITSSGVGFASPSPLDEADLSYIQNVGPNVILAGMDDGDAAVLCCPSSFTADPLGRCTSLVPSYSVPPEYCRRIVAGDAVGDFVNTTLSIWGTTVTGSAFTVSGTGTITTETMTLETPVEDYIGVSAVEMLYLVHYATETAGATGASSPTSSSTSSPSSAASAKARNPQLASFALIVSTVVVAFTSGFMLLMT</sequence>
<organism evidence="3 4">
    <name type="scientific">Diaporthe vaccinii</name>
    <dbReference type="NCBI Taxonomy" id="105482"/>
    <lineage>
        <taxon>Eukaryota</taxon>
        <taxon>Fungi</taxon>
        <taxon>Dikarya</taxon>
        <taxon>Ascomycota</taxon>
        <taxon>Pezizomycotina</taxon>
        <taxon>Sordariomycetes</taxon>
        <taxon>Sordariomycetidae</taxon>
        <taxon>Diaporthales</taxon>
        <taxon>Diaporthaceae</taxon>
        <taxon>Diaporthe</taxon>
        <taxon>Diaporthe eres species complex</taxon>
    </lineage>
</organism>
<feature type="transmembrane region" description="Helical" evidence="2">
    <location>
        <begin position="287"/>
        <end position="308"/>
    </location>
</feature>
<proteinExistence type="predicted"/>
<evidence type="ECO:0000256" key="1">
    <source>
        <dbReference type="SAM" id="MobiDB-lite"/>
    </source>
</evidence>